<comment type="caution">
    <text evidence="1">The sequence shown here is derived from an EMBL/GenBank/DDBJ whole genome shotgun (WGS) entry which is preliminary data.</text>
</comment>
<dbReference type="EMBL" id="PYMJ01000027">
    <property type="protein sequence ID" value="PSU45737.1"/>
    <property type="molecule type" value="Genomic_DNA"/>
</dbReference>
<organism evidence="1 2">
    <name type="scientific">Photobacterium frigidiphilum</name>
    <dbReference type="NCBI Taxonomy" id="264736"/>
    <lineage>
        <taxon>Bacteria</taxon>
        <taxon>Pseudomonadati</taxon>
        <taxon>Pseudomonadota</taxon>
        <taxon>Gammaproteobacteria</taxon>
        <taxon>Vibrionales</taxon>
        <taxon>Vibrionaceae</taxon>
        <taxon>Photobacterium</taxon>
    </lineage>
</organism>
<gene>
    <name evidence="1" type="ORF">C9J12_21070</name>
</gene>
<accession>A0A2T3JA61</accession>
<dbReference type="AlphaFoldDB" id="A0A2T3JA61"/>
<proteinExistence type="predicted"/>
<keyword evidence="2" id="KW-1185">Reference proteome</keyword>
<reference evidence="1 2" key="1">
    <citation type="submission" date="2018-01" db="EMBL/GenBank/DDBJ databases">
        <title>Whole genome sequencing of Histamine producing bacteria.</title>
        <authorList>
            <person name="Butler K."/>
        </authorList>
    </citation>
    <scope>NUCLEOTIDE SEQUENCE [LARGE SCALE GENOMIC DNA]</scope>
    <source>
        <strain evidence="1 2">JCM 12947</strain>
    </source>
</reference>
<protein>
    <submittedName>
        <fullName evidence="1">Uncharacterized protein</fullName>
    </submittedName>
</protein>
<evidence type="ECO:0000313" key="2">
    <source>
        <dbReference type="Proteomes" id="UP000240987"/>
    </source>
</evidence>
<evidence type="ECO:0000313" key="1">
    <source>
        <dbReference type="EMBL" id="PSU45737.1"/>
    </source>
</evidence>
<dbReference type="RefSeq" id="WP_107244498.1">
    <property type="nucleotide sequence ID" value="NZ_PYMJ01000027.1"/>
</dbReference>
<name>A0A2T3JA61_9GAMM</name>
<dbReference type="Proteomes" id="UP000240987">
    <property type="component" value="Unassembled WGS sequence"/>
</dbReference>
<sequence length="132" mass="14535">MKKTTSSLSFSALTRPLDISDNQLIDVTEQARKIGFLCGSTAITRTVWKQAIDVSNAVVSLRRDQLTGHILSSAVRAARKDPHKTCVSFQICRLPTADDPYRYIHRTITLYAVINAGGDGKGALTIMLEEEL</sequence>